<evidence type="ECO:0000313" key="1">
    <source>
        <dbReference type="EMBL" id="THG36335.1"/>
    </source>
</evidence>
<protein>
    <recommendedName>
        <fullName evidence="3">RloB domain-containing protein</fullName>
    </recommendedName>
</protein>
<name>A0A4S4G1L2_9ACTN</name>
<dbReference type="AlphaFoldDB" id="A0A4S4G1L2"/>
<accession>A0A4S4G1L2</accession>
<reference evidence="1 2" key="1">
    <citation type="submission" date="2019-04" db="EMBL/GenBank/DDBJ databases">
        <title>Microbes associate with the intestines of laboratory mice.</title>
        <authorList>
            <person name="Navarre W."/>
            <person name="Wong E."/>
            <person name="Huang K.C."/>
            <person name="Tropini C."/>
            <person name="Ng K."/>
            <person name="Yu B."/>
        </authorList>
    </citation>
    <scope>NUCLEOTIDE SEQUENCE [LARGE SCALE GENOMIC DNA]</scope>
    <source>
        <strain evidence="1 2">NM80_B27</strain>
    </source>
</reference>
<comment type="caution">
    <text evidence="1">The sequence shown here is derived from an EMBL/GenBank/DDBJ whole genome shotgun (WGS) entry which is preliminary data.</text>
</comment>
<proteinExistence type="predicted"/>
<sequence>MSDLALPDRAHVLFVCEGTFEQYLVETLLNENRLIVASDAVIGVTRTRSAAQIQEQYLNYDYDWPLVILRVLDSRRENFALGRLYRERYPVFNFYTHPEIEMLIIVCEDCFADYSKHHKSSMKPSEYCMQKLKFGDVKSRTFLESYWTAESLVQAIRSYAALARIPKGEFSLADLLK</sequence>
<dbReference type="RefSeq" id="WP_136435683.1">
    <property type="nucleotide sequence ID" value="NZ_SSTJ01000017.1"/>
</dbReference>
<dbReference type="EMBL" id="SSTJ01000017">
    <property type="protein sequence ID" value="THG36335.1"/>
    <property type="molecule type" value="Genomic_DNA"/>
</dbReference>
<organism evidence="1 2">
    <name type="scientific">Adlercreutzia caecimuris</name>
    <dbReference type="NCBI Taxonomy" id="671266"/>
    <lineage>
        <taxon>Bacteria</taxon>
        <taxon>Bacillati</taxon>
        <taxon>Actinomycetota</taxon>
        <taxon>Coriobacteriia</taxon>
        <taxon>Eggerthellales</taxon>
        <taxon>Eggerthellaceae</taxon>
        <taxon>Adlercreutzia</taxon>
    </lineage>
</organism>
<gene>
    <name evidence="1" type="ORF">E5986_10280</name>
</gene>
<dbReference type="Proteomes" id="UP000308978">
    <property type="component" value="Unassembled WGS sequence"/>
</dbReference>
<evidence type="ECO:0008006" key="3">
    <source>
        <dbReference type="Google" id="ProtNLM"/>
    </source>
</evidence>
<evidence type="ECO:0000313" key="2">
    <source>
        <dbReference type="Proteomes" id="UP000308978"/>
    </source>
</evidence>